<dbReference type="InterPro" id="IPR011009">
    <property type="entry name" value="Kinase-like_dom_sf"/>
</dbReference>
<dbReference type="InterPro" id="IPR000719">
    <property type="entry name" value="Prot_kinase_dom"/>
</dbReference>
<dbReference type="PANTHER" id="PTHR11042">
    <property type="entry name" value="EUKARYOTIC TRANSLATION INITIATION FACTOR 2-ALPHA KINASE EIF2-ALPHA KINASE -RELATED"/>
    <property type="match status" value="1"/>
</dbReference>
<keyword evidence="1" id="KW-0808">Transferase</keyword>
<dbReference type="InterPro" id="IPR008266">
    <property type="entry name" value="Tyr_kinase_AS"/>
</dbReference>
<name>A0A226DWX8_FOLCA</name>
<dbReference type="InterPro" id="IPR050339">
    <property type="entry name" value="CC_SR_Kinase"/>
</dbReference>
<dbReference type="OrthoDB" id="1405469at2759"/>
<dbReference type="AlphaFoldDB" id="A0A226DWX8"/>
<dbReference type="PROSITE" id="PS50011">
    <property type="entry name" value="PROTEIN_KINASE_DOM"/>
    <property type="match status" value="1"/>
</dbReference>
<dbReference type="Proteomes" id="UP000198287">
    <property type="component" value="Unassembled WGS sequence"/>
</dbReference>
<evidence type="ECO:0000256" key="1">
    <source>
        <dbReference type="ARBA" id="ARBA00022679"/>
    </source>
</evidence>
<feature type="domain" description="Protein kinase" evidence="5">
    <location>
        <begin position="1"/>
        <end position="202"/>
    </location>
</feature>
<organism evidence="6 7">
    <name type="scientific">Folsomia candida</name>
    <name type="common">Springtail</name>
    <dbReference type="NCBI Taxonomy" id="158441"/>
    <lineage>
        <taxon>Eukaryota</taxon>
        <taxon>Metazoa</taxon>
        <taxon>Ecdysozoa</taxon>
        <taxon>Arthropoda</taxon>
        <taxon>Hexapoda</taxon>
        <taxon>Collembola</taxon>
        <taxon>Entomobryomorpha</taxon>
        <taxon>Isotomoidea</taxon>
        <taxon>Isotomidae</taxon>
        <taxon>Proisotominae</taxon>
        <taxon>Folsomia</taxon>
    </lineage>
</organism>
<evidence type="ECO:0000313" key="6">
    <source>
        <dbReference type="EMBL" id="OXA49314.1"/>
    </source>
</evidence>
<reference evidence="6 7" key="1">
    <citation type="submission" date="2015-12" db="EMBL/GenBank/DDBJ databases">
        <title>The genome of Folsomia candida.</title>
        <authorList>
            <person name="Faddeeva A."/>
            <person name="Derks M.F."/>
            <person name="Anvar Y."/>
            <person name="Smit S."/>
            <person name="Van Straalen N."/>
            <person name="Roelofs D."/>
        </authorList>
    </citation>
    <scope>NUCLEOTIDE SEQUENCE [LARGE SCALE GENOMIC DNA]</scope>
    <source>
        <strain evidence="6 7">VU population</strain>
        <tissue evidence="6">Whole body</tissue>
    </source>
</reference>
<evidence type="ECO:0000259" key="5">
    <source>
        <dbReference type="PROSITE" id="PS50011"/>
    </source>
</evidence>
<dbReference type="Pfam" id="PF00069">
    <property type="entry name" value="Pkinase"/>
    <property type="match status" value="1"/>
</dbReference>
<sequence length="422" mass="48303">MELCGKTLRHWLNINNDVDSPELHLIRKRIVIDMCDGLKYIHNNKIMHRDFRPENIMFSFSSIGQEFAFPVKVGDFGLCRKVHSEDTITNTLTALVGSVTYSAPETSYTDYSIPADLYSFGLVSWEVLQQIRQKDMRSMFHRLVHDAETDLIQSSDWWFRNWAYNIINLTKRRVQDRIQGHGDIFLIDSRQSEVTVESHEEFSFIKGQLVAGDIININIMEDIVKSYHFVEDNLTFNGVNALSHQNVRIVIGGNHCTINNLTLEFLGIKGNNNVVSNVICDNVNIMGNGNQLTNVKYLHPDNDQIFYGDSYGVYINGGNHILQNVHCGNIHAKLMEKHMQNIDPEICDMKAFVQRYGPICIYLSKFSESCAIKNANLRNSFVDGNSHALKDIRCNNVIQINGKYHKTENLAVVNLIGNWRKT</sequence>
<evidence type="ECO:0000313" key="7">
    <source>
        <dbReference type="Proteomes" id="UP000198287"/>
    </source>
</evidence>
<gene>
    <name evidence="6" type="ORF">Fcan01_15577</name>
</gene>
<keyword evidence="2" id="KW-0547">Nucleotide-binding</keyword>
<dbReference type="GO" id="GO:0005737">
    <property type="term" value="C:cytoplasm"/>
    <property type="evidence" value="ECO:0007669"/>
    <property type="project" value="TreeGrafter"/>
</dbReference>
<keyword evidence="4" id="KW-0067">ATP-binding</keyword>
<dbReference type="GO" id="GO:0004672">
    <property type="term" value="F:protein kinase activity"/>
    <property type="evidence" value="ECO:0007669"/>
    <property type="project" value="InterPro"/>
</dbReference>
<accession>A0A226DWX8</accession>
<evidence type="ECO:0000256" key="4">
    <source>
        <dbReference type="ARBA" id="ARBA00022840"/>
    </source>
</evidence>
<dbReference type="GO" id="GO:0005634">
    <property type="term" value="C:nucleus"/>
    <property type="evidence" value="ECO:0007669"/>
    <property type="project" value="TreeGrafter"/>
</dbReference>
<proteinExistence type="predicted"/>
<protein>
    <submittedName>
        <fullName evidence="6">Serine/threonine-protein kinase PknB</fullName>
    </submittedName>
</protein>
<comment type="caution">
    <text evidence="6">The sequence shown here is derived from an EMBL/GenBank/DDBJ whole genome shotgun (WGS) entry which is preliminary data.</text>
</comment>
<dbReference type="EMBL" id="LNIX01000010">
    <property type="protein sequence ID" value="OXA49314.1"/>
    <property type="molecule type" value="Genomic_DNA"/>
</dbReference>
<dbReference type="SUPFAM" id="SSF56112">
    <property type="entry name" value="Protein kinase-like (PK-like)"/>
    <property type="match status" value="1"/>
</dbReference>
<keyword evidence="7" id="KW-1185">Reference proteome</keyword>
<dbReference type="PROSITE" id="PS00109">
    <property type="entry name" value="PROTEIN_KINASE_TYR"/>
    <property type="match status" value="1"/>
</dbReference>
<evidence type="ECO:0000256" key="3">
    <source>
        <dbReference type="ARBA" id="ARBA00022777"/>
    </source>
</evidence>
<dbReference type="Gene3D" id="1.10.510.10">
    <property type="entry name" value="Transferase(Phosphotransferase) domain 1"/>
    <property type="match status" value="1"/>
</dbReference>
<evidence type="ECO:0000256" key="2">
    <source>
        <dbReference type="ARBA" id="ARBA00022741"/>
    </source>
</evidence>
<dbReference type="SMART" id="SM00220">
    <property type="entry name" value="S_TKc"/>
    <property type="match status" value="1"/>
</dbReference>
<dbReference type="GO" id="GO:0005524">
    <property type="term" value="F:ATP binding"/>
    <property type="evidence" value="ECO:0007669"/>
    <property type="project" value="UniProtKB-KW"/>
</dbReference>
<dbReference type="STRING" id="158441.A0A226DWX8"/>
<keyword evidence="3 6" id="KW-0418">Kinase</keyword>